<proteinExistence type="predicted"/>
<reference evidence="1" key="2">
    <citation type="submission" date="2020-07" db="EMBL/GenBank/DDBJ databases">
        <authorList>
            <person name="Vera ALvarez R."/>
            <person name="Arias-Moreno D.M."/>
            <person name="Jimenez-Jacinto V."/>
            <person name="Jimenez-Bremont J.F."/>
            <person name="Swaminathan K."/>
            <person name="Moose S.P."/>
            <person name="Guerrero-Gonzalez M.L."/>
            <person name="Marino-Ramirez L."/>
            <person name="Landsman D."/>
            <person name="Rodriguez-Kessler M."/>
            <person name="Delgado-Sanchez P."/>
        </authorList>
    </citation>
    <scope>NUCLEOTIDE SEQUENCE</scope>
    <source>
        <tissue evidence="1">Cladode</tissue>
    </source>
</reference>
<dbReference type="EMBL" id="GISG01116302">
    <property type="protein sequence ID" value="MBA4639961.1"/>
    <property type="molecule type" value="Transcribed_RNA"/>
</dbReference>
<protein>
    <submittedName>
        <fullName evidence="1">Uncharacterized protein</fullName>
    </submittedName>
</protein>
<dbReference type="AlphaFoldDB" id="A0A7C9DD28"/>
<sequence length="121" mass="13684">MAGLSLSTGSYSSWREMASSLRSIRFLGAERLKPRGQSTCQMCAWYLLRASLLGTFMHLICPCCTSMMRNSISPYFTATIFQGLWNRLFPKMRIGPCTQPTHSRFCSRRVVVVPSSHYSST</sequence>
<accession>A0A7C9DD28</accession>
<evidence type="ECO:0000313" key="1">
    <source>
        <dbReference type="EMBL" id="MBA4639961.1"/>
    </source>
</evidence>
<organism evidence="1">
    <name type="scientific">Opuntia streptacantha</name>
    <name type="common">Prickly pear cactus</name>
    <name type="synonym">Opuntia cardona</name>
    <dbReference type="NCBI Taxonomy" id="393608"/>
    <lineage>
        <taxon>Eukaryota</taxon>
        <taxon>Viridiplantae</taxon>
        <taxon>Streptophyta</taxon>
        <taxon>Embryophyta</taxon>
        <taxon>Tracheophyta</taxon>
        <taxon>Spermatophyta</taxon>
        <taxon>Magnoliopsida</taxon>
        <taxon>eudicotyledons</taxon>
        <taxon>Gunneridae</taxon>
        <taxon>Pentapetalae</taxon>
        <taxon>Caryophyllales</taxon>
        <taxon>Cactineae</taxon>
        <taxon>Cactaceae</taxon>
        <taxon>Opuntioideae</taxon>
        <taxon>Opuntia</taxon>
    </lineage>
</organism>
<reference evidence="1" key="1">
    <citation type="journal article" date="2013" name="J. Plant Res.">
        <title>Effect of fungi and light on seed germination of three Opuntia species from semiarid lands of central Mexico.</title>
        <authorList>
            <person name="Delgado-Sanchez P."/>
            <person name="Jimenez-Bremont J.F."/>
            <person name="Guerrero-Gonzalez Mde L."/>
            <person name="Flores J."/>
        </authorList>
    </citation>
    <scope>NUCLEOTIDE SEQUENCE</scope>
    <source>
        <tissue evidence="1">Cladode</tissue>
    </source>
</reference>
<name>A0A7C9DD28_OPUST</name>